<evidence type="ECO:0000313" key="2">
    <source>
        <dbReference type="Proteomes" id="UP000827872"/>
    </source>
</evidence>
<keyword evidence="2" id="KW-1185">Reference proteome</keyword>
<name>A0ACB8FC55_9SAUR</name>
<accession>A0ACB8FC55</accession>
<dbReference type="EMBL" id="CM037622">
    <property type="protein sequence ID" value="KAH8003047.1"/>
    <property type="molecule type" value="Genomic_DNA"/>
</dbReference>
<protein>
    <submittedName>
        <fullName evidence="1">Uncharacterized protein</fullName>
    </submittedName>
</protein>
<gene>
    <name evidence="1" type="ORF">K3G42_009525</name>
</gene>
<dbReference type="Proteomes" id="UP000827872">
    <property type="component" value="Linkage Group LG09"/>
</dbReference>
<reference evidence="1" key="1">
    <citation type="submission" date="2021-08" db="EMBL/GenBank/DDBJ databases">
        <title>The first chromosome-level gecko genome reveals the dynamic sex chromosomes of Neotropical dwarf geckos (Sphaerodactylidae: Sphaerodactylus).</title>
        <authorList>
            <person name="Pinto B.J."/>
            <person name="Keating S.E."/>
            <person name="Gamble T."/>
        </authorList>
    </citation>
    <scope>NUCLEOTIDE SEQUENCE</scope>
    <source>
        <strain evidence="1">TG3544</strain>
    </source>
</reference>
<sequence>MRILTKEDETETYNTCLNLELERVAQLGGGAPTCLPSETEKTAQIVCTGDHLPAIMNFREKIMSRVVPGQFDDAELSDSEQEQIEVIQQEKRIIQMQPSHLYPEADVDEFDDSGEDNEDDWDWDDSVGKVTKRNLVSGGRNTQVRCGKNWCYRS</sequence>
<comment type="caution">
    <text evidence="1">The sequence shown here is derived from an EMBL/GenBank/DDBJ whole genome shotgun (WGS) entry which is preliminary data.</text>
</comment>
<evidence type="ECO:0000313" key="1">
    <source>
        <dbReference type="EMBL" id="KAH8003047.1"/>
    </source>
</evidence>
<organism evidence="1 2">
    <name type="scientific">Sphaerodactylus townsendi</name>
    <dbReference type="NCBI Taxonomy" id="933632"/>
    <lineage>
        <taxon>Eukaryota</taxon>
        <taxon>Metazoa</taxon>
        <taxon>Chordata</taxon>
        <taxon>Craniata</taxon>
        <taxon>Vertebrata</taxon>
        <taxon>Euteleostomi</taxon>
        <taxon>Lepidosauria</taxon>
        <taxon>Squamata</taxon>
        <taxon>Bifurcata</taxon>
        <taxon>Gekkota</taxon>
        <taxon>Sphaerodactylidae</taxon>
        <taxon>Sphaerodactylus</taxon>
    </lineage>
</organism>
<proteinExistence type="predicted"/>